<gene>
    <name evidence="2" type="ORF">CAPTEDRAFT_122951</name>
</gene>
<comment type="similarity">
    <text evidence="1">Belongs to the sulfatase family.</text>
</comment>
<evidence type="ECO:0000313" key="2">
    <source>
        <dbReference type="EMBL" id="ELT91590.1"/>
    </source>
</evidence>
<accession>R7TKE8</accession>
<dbReference type="EMBL" id="KB310433">
    <property type="protein sequence ID" value="ELT91590.1"/>
    <property type="molecule type" value="Genomic_DNA"/>
</dbReference>
<dbReference type="GO" id="GO:0005539">
    <property type="term" value="F:glycosaminoglycan binding"/>
    <property type="evidence" value="ECO:0007669"/>
    <property type="project" value="TreeGrafter"/>
</dbReference>
<dbReference type="InterPro" id="IPR017850">
    <property type="entry name" value="Alkaline_phosphatase_core_sf"/>
</dbReference>
<protein>
    <recommendedName>
        <fullName evidence="5">N-sulphoglucosamine sulphohydrolase C-terminal domain-containing protein</fullName>
    </recommendedName>
</protein>
<evidence type="ECO:0008006" key="5">
    <source>
        <dbReference type="Google" id="ProtNLM"/>
    </source>
</evidence>
<dbReference type="STRING" id="283909.R7TKE8"/>
<dbReference type="GO" id="GO:0008449">
    <property type="term" value="F:N-acetylglucosamine-6-sulfatase activity"/>
    <property type="evidence" value="ECO:0007669"/>
    <property type="project" value="TreeGrafter"/>
</dbReference>
<sequence>MFPDCVCEDSYNNTYSCVRSITDKGNSMYCEFSDSENFVELYDLSKDPHQLKNIAKSVDPKILVGMNKRLVELTICEGPTCKPGVKPFPPQFPPQPRSLLHSNIYSEEIFMEQNGKVQVL</sequence>
<evidence type="ECO:0000313" key="3">
    <source>
        <dbReference type="EnsemblMetazoa" id="CapteP122951"/>
    </source>
</evidence>
<evidence type="ECO:0000256" key="1">
    <source>
        <dbReference type="ARBA" id="ARBA00008779"/>
    </source>
</evidence>
<reference evidence="3" key="3">
    <citation type="submission" date="2015-06" db="UniProtKB">
        <authorList>
            <consortium name="EnsemblMetazoa"/>
        </authorList>
    </citation>
    <scope>IDENTIFICATION</scope>
</reference>
<keyword evidence="4" id="KW-1185">Reference proteome</keyword>
<dbReference type="OrthoDB" id="96314at2759"/>
<name>R7TKE8_CAPTE</name>
<dbReference type="PANTHER" id="PTHR43108">
    <property type="entry name" value="N-ACETYLGLUCOSAMINE-6-SULFATASE FAMILY MEMBER"/>
    <property type="match status" value="1"/>
</dbReference>
<dbReference type="SUPFAM" id="SSF53649">
    <property type="entry name" value="Alkaline phosphatase-like"/>
    <property type="match status" value="1"/>
</dbReference>
<dbReference type="Proteomes" id="UP000014760">
    <property type="component" value="Unassembled WGS sequence"/>
</dbReference>
<proteinExistence type="inferred from homology"/>
<dbReference type="EMBL" id="AMQN01013734">
    <property type="status" value="NOT_ANNOTATED_CDS"/>
    <property type="molecule type" value="Genomic_DNA"/>
</dbReference>
<dbReference type="PANTHER" id="PTHR43108:SF8">
    <property type="entry name" value="SD21168P"/>
    <property type="match status" value="1"/>
</dbReference>
<organism evidence="2">
    <name type="scientific">Capitella teleta</name>
    <name type="common">Polychaete worm</name>
    <dbReference type="NCBI Taxonomy" id="283909"/>
    <lineage>
        <taxon>Eukaryota</taxon>
        <taxon>Metazoa</taxon>
        <taxon>Spiralia</taxon>
        <taxon>Lophotrochozoa</taxon>
        <taxon>Annelida</taxon>
        <taxon>Polychaeta</taxon>
        <taxon>Sedentaria</taxon>
        <taxon>Scolecida</taxon>
        <taxon>Capitellidae</taxon>
        <taxon>Capitella</taxon>
    </lineage>
</organism>
<reference evidence="4" key="1">
    <citation type="submission" date="2012-12" db="EMBL/GenBank/DDBJ databases">
        <authorList>
            <person name="Hellsten U."/>
            <person name="Grimwood J."/>
            <person name="Chapman J.A."/>
            <person name="Shapiro H."/>
            <person name="Aerts A."/>
            <person name="Otillar R.P."/>
            <person name="Terry A.Y."/>
            <person name="Boore J.L."/>
            <person name="Simakov O."/>
            <person name="Marletaz F."/>
            <person name="Cho S.-J."/>
            <person name="Edsinger-Gonzales E."/>
            <person name="Havlak P."/>
            <person name="Kuo D.-H."/>
            <person name="Larsson T."/>
            <person name="Lv J."/>
            <person name="Arendt D."/>
            <person name="Savage R."/>
            <person name="Osoegawa K."/>
            <person name="de Jong P."/>
            <person name="Lindberg D.R."/>
            <person name="Seaver E.C."/>
            <person name="Weisblat D.A."/>
            <person name="Putnam N.H."/>
            <person name="Grigoriev I.V."/>
            <person name="Rokhsar D.S."/>
        </authorList>
    </citation>
    <scope>NUCLEOTIDE SEQUENCE</scope>
    <source>
        <strain evidence="4">I ESC-2004</strain>
    </source>
</reference>
<dbReference type="HOGENOM" id="CLU_2051857_0_0_1"/>
<reference evidence="2 4" key="2">
    <citation type="journal article" date="2013" name="Nature">
        <title>Insights into bilaterian evolution from three spiralian genomes.</title>
        <authorList>
            <person name="Simakov O."/>
            <person name="Marletaz F."/>
            <person name="Cho S.J."/>
            <person name="Edsinger-Gonzales E."/>
            <person name="Havlak P."/>
            <person name="Hellsten U."/>
            <person name="Kuo D.H."/>
            <person name="Larsson T."/>
            <person name="Lv J."/>
            <person name="Arendt D."/>
            <person name="Savage R."/>
            <person name="Osoegawa K."/>
            <person name="de Jong P."/>
            <person name="Grimwood J."/>
            <person name="Chapman J.A."/>
            <person name="Shapiro H."/>
            <person name="Aerts A."/>
            <person name="Otillar R.P."/>
            <person name="Terry A.Y."/>
            <person name="Boore J.L."/>
            <person name="Grigoriev I.V."/>
            <person name="Lindberg D.R."/>
            <person name="Seaver E.C."/>
            <person name="Weisblat D.A."/>
            <person name="Putnam N.H."/>
            <person name="Rokhsar D.S."/>
        </authorList>
    </citation>
    <scope>NUCLEOTIDE SEQUENCE</scope>
    <source>
        <strain evidence="2 4">I ESC-2004</strain>
    </source>
</reference>
<dbReference type="AlphaFoldDB" id="R7TKE8"/>
<evidence type="ECO:0000313" key="4">
    <source>
        <dbReference type="Proteomes" id="UP000014760"/>
    </source>
</evidence>
<dbReference type="EnsemblMetazoa" id="CapteT122951">
    <property type="protein sequence ID" value="CapteP122951"/>
    <property type="gene ID" value="CapteG122951"/>
</dbReference>